<evidence type="ECO:0000313" key="2">
    <source>
        <dbReference type="EMBL" id="VEN53772.1"/>
    </source>
</evidence>
<organism evidence="2 3">
    <name type="scientific">Callosobruchus maculatus</name>
    <name type="common">Southern cowpea weevil</name>
    <name type="synonym">Pulse bruchid</name>
    <dbReference type="NCBI Taxonomy" id="64391"/>
    <lineage>
        <taxon>Eukaryota</taxon>
        <taxon>Metazoa</taxon>
        <taxon>Ecdysozoa</taxon>
        <taxon>Arthropoda</taxon>
        <taxon>Hexapoda</taxon>
        <taxon>Insecta</taxon>
        <taxon>Pterygota</taxon>
        <taxon>Neoptera</taxon>
        <taxon>Endopterygota</taxon>
        <taxon>Coleoptera</taxon>
        <taxon>Polyphaga</taxon>
        <taxon>Cucujiformia</taxon>
        <taxon>Chrysomeloidea</taxon>
        <taxon>Chrysomelidae</taxon>
        <taxon>Bruchinae</taxon>
        <taxon>Bruchini</taxon>
        <taxon>Callosobruchus</taxon>
    </lineage>
</organism>
<keyword evidence="1" id="KW-0732">Signal</keyword>
<gene>
    <name evidence="2" type="ORF">CALMAC_LOCUS13469</name>
</gene>
<proteinExistence type="predicted"/>
<keyword evidence="3" id="KW-1185">Reference proteome</keyword>
<evidence type="ECO:0008006" key="4">
    <source>
        <dbReference type="Google" id="ProtNLM"/>
    </source>
</evidence>
<name>A0A653D0S1_CALMS</name>
<evidence type="ECO:0000256" key="1">
    <source>
        <dbReference type="SAM" id="SignalP"/>
    </source>
</evidence>
<dbReference type="EMBL" id="CAACVG010009643">
    <property type="protein sequence ID" value="VEN53772.1"/>
    <property type="molecule type" value="Genomic_DNA"/>
</dbReference>
<dbReference type="OrthoDB" id="6766404at2759"/>
<accession>A0A653D0S1</accession>
<feature type="signal peptide" evidence="1">
    <location>
        <begin position="1"/>
        <end position="22"/>
    </location>
</feature>
<feature type="chain" id="PRO_5024871050" description="Protein sleepless" evidence="1">
    <location>
        <begin position="23"/>
        <end position="112"/>
    </location>
</feature>
<dbReference type="AlphaFoldDB" id="A0A653D0S1"/>
<protein>
    <recommendedName>
        <fullName evidence="4">Protein sleepless</fullName>
    </recommendedName>
</protein>
<evidence type="ECO:0000313" key="3">
    <source>
        <dbReference type="Proteomes" id="UP000410492"/>
    </source>
</evidence>
<dbReference type="Proteomes" id="UP000410492">
    <property type="component" value="Unassembled WGS sequence"/>
</dbReference>
<reference evidence="2 3" key="1">
    <citation type="submission" date="2019-01" db="EMBL/GenBank/DDBJ databases">
        <authorList>
            <person name="Sayadi A."/>
        </authorList>
    </citation>
    <scope>NUCLEOTIDE SEQUENCE [LARGE SCALE GENOMIC DNA]</scope>
</reference>
<sequence>MATMKVLLFVTVVASAIAYAHSIKCYACDSGVVGEKCATAQAEGSNVMECSKISPLTGLEYACARYEYAAGKKHNTIRYCVVKGKSCDILAKESQVPLKNCKVCEDDNCNGN</sequence>